<keyword evidence="3" id="KW-1185">Reference proteome</keyword>
<name>A0A1R4KB66_9MICO</name>
<accession>A0A1R4KB66</accession>
<feature type="region of interest" description="Disordered" evidence="1">
    <location>
        <begin position="1"/>
        <end position="23"/>
    </location>
</feature>
<dbReference type="EMBL" id="FUKR01000073">
    <property type="protein sequence ID" value="SJN41556.1"/>
    <property type="molecule type" value="Genomic_DNA"/>
</dbReference>
<dbReference type="Proteomes" id="UP000196778">
    <property type="component" value="Unassembled WGS sequence"/>
</dbReference>
<evidence type="ECO:0000256" key="1">
    <source>
        <dbReference type="SAM" id="MobiDB-lite"/>
    </source>
</evidence>
<dbReference type="AlphaFoldDB" id="A0A1R4KB66"/>
<gene>
    <name evidence="2" type="ORF">FM119_12710</name>
</gene>
<proteinExistence type="predicted"/>
<protein>
    <submittedName>
        <fullName evidence="2">Uncharacterized protein</fullName>
    </submittedName>
</protein>
<reference evidence="3" key="1">
    <citation type="submission" date="2017-02" db="EMBL/GenBank/DDBJ databases">
        <authorList>
            <person name="Dridi B."/>
        </authorList>
    </citation>
    <scope>NUCLEOTIDE SEQUENCE [LARGE SCALE GENOMIC DNA]</scope>
    <source>
        <strain evidence="3">EB411</strain>
    </source>
</reference>
<organism evidence="2 3">
    <name type="scientific">Mycetocola reblochoni REB411</name>
    <dbReference type="NCBI Taxonomy" id="1255698"/>
    <lineage>
        <taxon>Bacteria</taxon>
        <taxon>Bacillati</taxon>
        <taxon>Actinomycetota</taxon>
        <taxon>Actinomycetes</taxon>
        <taxon>Micrococcales</taxon>
        <taxon>Microbacteriaceae</taxon>
        <taxon>Mycetocola</taxon>
    </lineage>
</organism>
<evidence type="ECO:0000313" key="2">
    <source>
        <dbReference type="EMBL" id="SJN41556.1"/>
    </source>
</evidence>
<sequence>MSVPSGTTTDEEVDMPNTTAFGPGIATVLLGARRPHVSH</sequence>
<evidence type="ECO:0000313" key="3">
    <source>
        <dbReference type="Proteomes" id="UP000196778"/>
    </source>
</evidence>